<keyword evidence="8" id="KW-1185">Reference proteome</keyword>
<gene>
    <name evidence="7" type="ordered locus">Curi_c18610</name>
</gene>
<dbReference type="eggNOG" id="COG1538">
    <property type="taxonomic scope" value="Bacteria"/>
</dbReference>
<protein>
    <submittedName>
        <fullName evidence="7">Outer membrane efflux protein</fullName>
    </submittedName>
</protein>
<evidence type="ECO:0000256" key="3">
    <source>
        <dbReference type="ARBA" id="ARBA00022692"/>
    </source>
</evidence>
<dbReference type="InterPro" id="IPR051906">
    <property type="entry name" value="TolC-like"/>
</dbReference>
<reference evidence="7 8" key="1">
    <citation type="journal article" date="2012" name="PLoS ONE">
        <title>The purine-utilizing bacterium Clostridium acidurici 9a: a genome-guided metabolic reconsideration.</title>
        <authorList>
            <person name="Hartwich K."/>
            <person name="Poehlein A."/>
            <person name="Daniel R."/>
        </authorList>
    </citation>
    <scope>NUCLEOTIDE SEQUENCE [LARGE SCALE GENOMIC DNA]</scope>
    <source>
        <strain evidence="8">ATCC 7906 / DSM 604 / BCRC 14475 / CIP 104303 / KCTC 5404 / NCIMB 10678 / 9a</strain>
    </source>
</reference>
<keyword evidence="4" id="KW-0472">Membrane</keyword>
<dbReference type="GO" id="GO:1990281">
    <property type="term" value="C:efflux pump complex"/>
    <property type="evidence" value="ECO:0007669"/>
    <property type="project" value="TreeGrafter"/>
</dbReference>
<dbReference type="STRING" id="1128398.Curi_c18610"/>
<evidence type="ECO:0000256" key="4">
    <source>
        <dbReference type="ARBA" id="ARBA00023136"/>
    </source>
</evidence>
<evidence type="ECO:0000313" key="8">
    <source>
        <dbReference type="Proteomes" id="UP000006094"/>
    </source>
</evidence>
<dbReference type="EMBL" id="CP003326">
    <property type="protein sequence ID" value="AFS78867.1"/>
    <property type="molecule type" value="Genomic_DNA"/>
</dbReference>
<name>K0B1C0_GOTA9</name>
<dbReference type="PANTHER" id="PTHR30026:SF20">
    <property type="entry name" value="OUTER MEMBRANE PROTEIN TOLC"/>
    <property type="match status" value="1"/>
</dbReference>
<dbReference type="SUPFAM" id="SSF56954">
    <property type="entry name" value="Outer membrane efflux proteins (OEP)"/>
    <property type="match status" value="1"/>
</dbReference>
<dbReference type="PANTHER" id="PTHR30026">
    <property type="entry name" value="OUTER MEMBRANE PROTEIN TOLC"/>
    <property type="match status" value="1"/>
</dbReference>
<keyword evidence="5" id="KW-0998">Cell outer membrane</keyword>
<dbReference type="GO" id="GO:0009279">
    <property type="term" value="C:cell outer membrane"/>
    <property type="evidence" value="ECO:0007669"/>
    <property type="project" value="UniProtKB-SubCell"/>
</dbReference>
<feature type="signal peptide" evidence="6">
    <location>
        <begin position="1"/>
        <end position="28"/>
    </location>
</feature>
<dbReference type="KEGG" id="cad:Curi_c18610"/>
<dbReference type="OrthoDB" id="1806048at2"/>
<evidence type="ECO:0000256" key="1">
    <source>
        <dbReference type="ARBA" id="ARBA00004442"/>
    </source>
</evidence>
<evidence type="ECO:0000256" key="6">
    <source>
        <dbReference type="SAM" id="SignalP"/>
    </source>
</evidence>
<keyword evidence="3" id="KW-0812">Transmembrane</keyword>
<proteinExistence type="predicted"/>
<dbReference type="GO" id="GO:0015562">
    <property type="term" value="F:efflux transmembrane transporter activity"/>
    <property type="evidence" value="ECO:0007669"/>
    <property type="project" value="InterPro"/>
</dbReference>
<evidence type="ECO:0000313" key="7">
    <source>
        <dbReference type="EMBL" id="AFS78867.1"/>
    </source>
</evidence>
<comment type="subcellular location">
    <subcellularLocation>
        <location evidence="1">Cell outer membrane</location>
    </subcellularLocation>
</comment>
<dbReference type="AlphaFoldDB" id="K0B1C0"/>
<evidence type="ECO:0000256" key="2">
    <source>
        <dbReference type="ARBA" id="ARBA00022452"/>
    </source>
</evidence>
<organism evidence="7 8">
    <name type="scientific">Gottschalkia acidurici (strain ATCC 7906 / DSM 604 / BCRC 14475 / CIP 104303 / KCTC 5404 / NCIMB 10678 / 9a)</name>
    <name type="common">Clostridium acidurici</name>
    <dbReference type="NCBI Taxonomy" id="1128398"/>
    <lineage>
        <taxon>Bacteria</taxon>
        <taxon>Bacillati</taxon>
        <taxon>Bacillota</taxon>
        <taxon>Tissierellia</taxon>
        <taxon>Tissierellales</taxon>
        <taxon>Gottschalkiaceae</taxon>
        <taxon>Gottschalkia</taxon>
    </lineage>
</organism>
<dbReference type="GO" id="GO:0015288">
    <property type="term" value="F:porin activity"/>
    <property type="evidence" value="ECO:0007669"/>
    <property type="project" value="TreeGrafter"/>
</dbReference>
<keyword evidence="6" id="KW-0732">Signal</keyword>
<dbReference type="Proteomes" id="UP000006094">
    <property type="component" value="Chromosome"/>
</dbReference>
<dbReference type="HOGENOM" id="CLU_565901_0_0_9"/>
<accession>K0B1C0</accession>
<feature type="chain" id="PRO_5003829022" evidence="6">
    <location>
        <begin position="29"/>
        <end position="496"/>
    </location>
</feature>
<dbReference type="RefSeq" id="WP_014968003.1">
    <property type="nucleotide sequence ID" value="NC_018664.1"/>
</dbReference>
<evidence type="ECO:0000256" key="5">
    <source>
        <dbReference type="ARBA" id="ARBA00023237"/>
    </source>
</evidence>
<sequence>MKKIKLAISKVLLSTIIVSSTFTSVAFADAELKDTTEVGAEVKKEVQKQAEKISMEQAVKTGLENSTQLKQVQNQIDISELSKDRTKYLSRKLKDGEDRVESGKTQIDNAQKAVDAGITPQDIVLENGSTIPAGTNIKDLPILDNNQKEQILGGIQSQINKSREQLIGGQSTLSESVSDATKQVEGNLGASSIDSLDIDSTRSIMNAMATTSFEVTKDSYDIYKNQIALLIQKNYYDVLKAQKLLEVKKKSMERGEKQYQFASDSYASGMKAKDDMLLAKVYYKATQADYEKAQGDLNNAIIELRKSIGVALDEEIILTDVLQEKVEKQDLLEGLKSANESRLEIKKALGEVKIHDLNYESVRKIYPENTFQYREAKLLKEKARLNLDKTYKDVEASVRQSYELMESTGNMLITTAEIVNDAKESVEISNYKYREGFGVDNSLLKKLDLESAAGTILDVIAAEENLSQVEEQIVQITYGYNLAKMKYFNDIGITIY</sequence>
<keyword evidence="2" id="KW-1134">Transmembrane beta strand</keyword>
<dbReference type="Gene3D" id="1.20.1600.10">
    <property type="entry name" value="Outer membrane efflux proteins (OEP)"/>
    <property type="match status" value="2"/>
</dbReference>